<evidence type="ECO:0000256" key="1">
    <source>
        <dbReference type="SAM" id="MobiDB-lite"/>
    </source>
</evidence>
<sequence length="667" mass="68597">MASSSPAFQSRHSAPAAWMAQLQLLQQQHQALGAQIAHLRNHTQPVGGDLAGSGHHHPQPQPQPRPQPQPQDEPSLMSLQDAPVPGAARAAVVASLEQQQSALALQIAQLLKLLQPQQQQPAQHQHGSWPTPPGSAGPAMFPSHQQLSVSSSGAGSGAGSGVATVAESARIGSSGGHHSQSQSALNLPFQHNPFDAPPTSPVFQTTPMQGTSMLTGGAGAGAVGGWQQPSTGQPPVNPFEIPHAAESTALAYGRGGESRPLVDGLRNDRNDSHDVGIPPVKSRSFSFNVLAPITGGSGSSGSPAKDPWGENAGRQSPLRSARSSERLEENISPTTTANGRLSGTQSPSGYGKAALTSMSDTIASAASVAANTAAAALSNAGSLVRRKPSYQPLDGTLLASNDDDDDAQPDQEGADAEHEEHHDRFDTSQSLGSWGSGLRAAISAGDLFGSGARYRSISDGDSTSSSLGAKSSLLLGSNSETGSQFGRDASQPDAFAEMHGSFGRQRIDPLHPPPNTPLVLAPARSVAPPVTPSSPAAFPKAGGGGGGGGADQLGWVSSPPLAVSRSSVDTSQTNLDDDYQPFASSTRLTRSVSTPMEPSFNARKSLEAFSSSGDPSQGLAVNDAWTDSPSSRDSRSPISELNAVVSKTMGVLKRKGGSRYDVLDGDD</sequence>
<feature type="compositionally biased region" description="Low complexity" evidence="1">
    <location>
        <begin position="458"/>
        <end position="479"/>
    </location>
</feature>
<dbReference type="Proteomes" id="UP000008743">
    <property type="component" value="Unassembled WGS sequence"/>
</dbReference>
<proteinExistence type="predicted"/>
<feature type="compositionally biased region" description="Basic and acidic residues" evidence="1">
    <location>
        <begin position="265"/>
        <end position="274"/>
    </location>
</feature>
<feature type="non-terminal residue" evidence="2">
    <location>
        <position position="667"/>
    </location>
</feature>
<feature type="region of interest" description="Disordered" evidence="1">
    <location>
        <begin position="251"/>
        <end position="281"/>
    </location>
</feature>
<evidence type="ECO:0000313" key="2">
    <source>
        <dbReference type="EMBL" id="KJE90617.1"/>
    </source>
</evidence>
<dbReference type="InParanoid" id="A0A0D2VKR0"/>
<feature type="region of interest" description="Disordered" evidence="1">
    <location>
        <begin position="43"/>
        <end position="80"/>
    </location>
</feature>
<organism evidence="2 3">
    <name type="scientific">Capsaspora owczarzaki (strain ATCC 30864)</name>
    <dbReference type="NCBI Taxonomy" id="595528"/>
    <lineage>
        <taxon>Eukaryota</taxon>
        <taxon>Filasterea</taxon>
        <taxon>Capsaspora</taxon>
    </lineage>
</organism>
<feature type="compositionally biased region" description="Polar residues" evidence="1">
    <location>
        <begin position="331"/>
        <end position="348"/>
    </location>
</feature>
<feature type="region of interest" description="Disordered" evidence="1">
    <location>
        <begin position="118"/>
        <end position="199"/>
    </location>
</feature>
<dbReference type="RefSeq" id="XP_011270141.1">
    <property type="nucleotide sequence ID" value="XM_011271839.1"/>
</dbReference>
<reference evidence="3" key="1">
    <citation type="submission" date="2011-02" db="EMBL/GenBank/DDBJ databases">
        <title>The Genome Sequence of Capsaspora owczarzaki ATCC 30864.</title>
        <authorList>
            <person name="Russ C."/>
            <person name="Cuomo C."/>
            <person name="Burger G."/>
            <person name="Gray M.W."/>
            <person name="Holland P.W.H."/>
            <person name="King N."/>
            <person name="Lang F.B.F."/>
            <person name="Roger A.J."/>
            <person name="Ruiz-Trillo I."/>
            <person name="Young S.K."/>
            <person name="Zeng Q."/>
            <person name="Gargeya S."/>
            <person name="Alvarado L."/>
            <person name="Berlin A."/>
            <person name="Chapman S.B."/>
            <person name="Chen Z."/>
            <person name="Freedman E."/>
            <person name="Gellesch M."/>
            <person name="Goldberg J."/>
            <person name="Griggs A."/>
            <person name="Gujja S."/>
            <person name="Heilman E."/>
            <person name="Heiman D."/>
            <person name="Howarth C."/>
            <person name="Mehta T."/>
            <person name="Neiman D."/>
            <person name="Pearson M."/>
            <person name="Roberts A."/>
            <person name="Saif S."/>
            <person name="Shea T."/>
            <person name="Shenoy N."/>
            <person name="Sisk P."/>
            <person name="Stolte C."/>
            <person name="Sykes S."/>
            <person name="White J."/>
            <person name="Yandava C."/>
            <person name="Haas B."/>
            <person name="Nusbaum C."/>
            <person name="Birren B."/>
        </authorList>
    </citation>
    <scope>NUCLEOTIDE SEQUENCE</scope>
    <source>
        <strain evidence="3">ATCC 30864</strain>
    </source>
</reference>
<evidence type="ECO:0000313" key="3">
    <source>
        <dbReference type="Proteomes" id="UP000008743"/>
    </source>
</evidence>
<dbReference type="AlphaFoldDB" id="A0A0D2VKR0"/>
<feature type="compositionally biased region" description="Gly residues" evidence="1">
    <location>
        <begin position="541"/>
        <end position="551"/>
    </location>
</feature>
<feature type="region of interest" description="Disordered" evidence="1">
    <location>
        <begin position="294"/>
        <end position="353"/>
    </location>
</feature>
<feature type="region of interest" description="Disordered" evidence="1">
    <location>
        <begin position="386"/>
        <end position="431"/>
    </location>
</feature>
<protein>
    <submittedName>
        <fullName evidence="2">Uncharacterized protein</fullName>
    </submittedName>
</protein>
<gene>
    <name evidence="2" type="ORF">CAOG_008559</name>
</gene>
<accession>A0A0D2VKR0</accession>
<feature type="compositionally biased region" description="Polar residues" evidence="1">
    <location>
        <begin position="582"/>
        <end position="596"/>
    </location>
</feature>
<feature type="compositionally biased region" description="Basic and acidic residues" evidence="1">
    <location>
        <begin position="415"/>
        <end position="426"/>
    </location>
</feature>
<feature type="compositionally biased region" description="Polar residues" evidence="1">
    <location>
        <begin position="564"/>
        <end position="574"/>
    </location>
</feature>
<feature type="region of interest" description="Disordered" evidence="1">
    <location>
        <begin position="458"/>
        <end position="641"/>
    </location>
</feature>
<name>A0A0D2VKR0_CAPO3</name>
<feature type="compositionally biased region" description="Low complexity" evidence="1">
    <location>
        <begin position="521"/>
        <end position="537"/>
    </location>
</feature>
<feature type="compositionally biased region" description="Pro residues" evidence="1">
    <location>
        <begin position="59"/>
        <end position="71"/>
    </location>
</feature>
<keyword evidence="3" id="KW-1185">Reference proteome</keyword>
<feature type="compositionally biased region" description="Acidic residues" evidence="1">
    <location>
        <begin position="401"/>
        <end position="414"/>
    </location>
</feature>
<dbReference type="EMBL" id="KE346361">
    <property type="protein sequence ID" value="KJE90617.1"/>
    <property type="molecule type" value="Genomic_DNA"/>
</dbReference>